<keyword evidence="2" id="KW-1185">Reference proteome</keyword>
<dbReference type="RefSeq" id="WP_073571004.1">
    <property type="nucleotide sequence ID" value="NZ_FRXN01000002.1"/>
</dbReference>
<proteinExistence type="predicted"/>
<evidence type="ECO:0000313" key="1">
    <source>
        <dbReference type="EMBL" id="SHO61421.1"/>
    </source>
</evidence>
<name>A0A1M7Z916_9BACT</name>
<dbReference type="Pfam" id="PF14054">
    <property type="entry name" value="DUF4249"/>
    <property type="match status" value="1"/>
</dbReference>
<accession>A0A1M7Z916</accession>
<sequence length="352" mass="39250">MRKIILSLLYVGIFLGLGACVDPYEVEIESGAQLLTVDGMITTDPGRHSIKLTRSDTYGSVFEGLIRPVSLATVLVRNQDGVVTYLTEDSEVKGNYLTPEGFAAKAGDTYTLQIQLQDGKTYTSLPETVGNPVPMGNIDYYSVEFPVEGELEPESGVRFVVDVEDPSDENNFYYWRTENAMFEVNARPDLYMDRETRAPAPKDCCFTCYLAESVGNRSMFIATDDDFNGLSTKVTAMFIPDDGLRFITTFRMDLRQLTISASAYRFLRLVKQQTELSGSVFDPPPANIRGNMISLDDPDEVVLGYFMVAGETNERMYIHGADLDYRQPLSLIADDCRVVVGAEENPPSDWNP</sequence>
<protein>
    <recommendedName>
        <fullName evidence="3">DUF4249 domain-containing protein</fullName>
    </recommendedName>
</protein>
<organism evidence="1 2">
    <name type="scientific">Algoriphagus zhangzhouensis</name>
    <dbReference type="NCBI Taxonomy" id="1073327"/>
    <lineage>
        <taxon>Bacteria</taxon>
        <taxon>Pseudomonadati</taxon>
        <taxon>Bacteroidota</taxon>
        <taxon>Cytophagia</taxon>
        <taxon>Cytophagales</taxon>
        <taxon>Cyclobacteriaceae</taxon>
        <taxon>Algoriphagus</taxon>
    </lineage>
</organism>
<dbReference type="Proteomes" id="UP000184609">
    <property type="component" value="Unassembled WGS sequence"/>
</dbReference>
<reference evidence="2" key="1">
    <citation type="submission" date="2016-12" db="EMBL/GenBank/DDBJ databases">
        <authorList>
            <person name="Varghese N."/>
            <person name="Submissions S."/>
        </authorList>
    </citation>
    <scope>NUCLEOTIDE SEQUENCE [LARGE SCALE GENOMIC DNA]</scope>
    <source>
        <strain evidence="2">DSM 25035</strain>
    </source>
</reference>
<dbReference type="AlphaFoldDB" id="A0A1M7Z916"/>
<dbReference type="STRING" id="1073327.SAMN04488108_1330"/>
<dbReference type="EMBL" id="FRXN01000002">
    <property type="protein sequence ID" value="SHO61421.1"/>
    <property type="molecule type" value="Genomic_DNA"/>
</dbReference>
<gene>
    <name evidence="1" type="ORF">SAMN04488108_1330</name>
</gene>
<evidence type="ECO:0008006" key="3">
    <source>
        <dbReference type="Google" id="ProtNLM"/>
    </source>
</evidence>
<dbReference type="PROSITE" id="PS51257">
    <property type="entry name" value="PROKAR_LIPOPROTEIN"/>
    <property type="match status" value="1"/>
</dbReference>
<dbReference type="InterPro" id="IPR025345">
    <property type="entry name" value="DUF4249"/>
</dbReference>
<dbReference type="OrthoDB" id="922982at2"/>
<evidence type="ECO:0000313" key="2">
    <source>
        <dbReference type="Proteomes" id="UP000184609"/>
    </source>
</evidence>